<dbReference type="PROSITE" id="PS00583">
    <property type="entry name" value="PFKB_KINASES_1"/>
    <property type="match status" value="1"/>
</dbReference>
<keyword evidence="5" id="KW-0067">ATP-binding</keyword>
<keyword evidence="9" id="KW-1185">Reference proteome</keyword>
<dbReference type="GO" id="GO:0003872">
    <property type="term" value="F:6-phosphofructokinase activity"/>
    <property type="evidence" value="ECO:0007669"/>
    <property type="project" value="TreeGrafter"/>
</dbReference>
<organism evidence="8 9">
    <name type="scientific">Maribacter orientalis</name>
    <dbReference type="NCBI Taxonomy" id="228957"/>
    <lineage>
        <taxon>Bacteria</taxon>
        <taxon>Pseudomonadati</taxon>
        <taxon>Bacteroidota</taxon>
        <taxon>Flavobacteriia</taxon>
        <taxon>Flavobacteriales</taxon>
        <taxon>Flavobacteriaceae</taxon>
        <taxon>Maribacter</taxon>
    </lineage>
</organism>
<dbReference type="CDD" id="cd01164">
    <property type="entry name" value="FruK_PfkB_like"/>
    <property type="match status" value="1"/>
</dbReference>
<dbReference type="PIRSF" id="PIRSF000535">
    <property type="entry name" value="1PFK/6PFK/LacC"/>
    <property type="match status" value="1"/>
</dbReference>
<evidence type="ECO:0000256" key="6">
    <source>
        <dbReference type="PIRNR" id="PIRNR000535"/>
    </source>
</evidence>
<dbReference type="Pfam" id="PF00294">
    <property type="entry name" value="PfkB"/>
    <property type="match status" value="1"/>
</dbReference>
<protein>
    <submittedName>
        <fullName evidence="8">6-phosphofructokinase 2</fullName>
    </submittedName>
</protein>
<evidence type="ECO:0000256" key="3">
    <source>
        <dbReference type="ARBA" id="ARBA00022741"/>
    </source>
</evidence>
<gene>
    <name evidence="8" type="ORF">SAMN04488008_103287</name>
</gene>
<evidence type="ECO:0000259" key="7">
    <source>
        <dbReference type="Pfam" id="PF00294"/>
    </source>
</evidence>
<dbReference type="InterPro" id="IPR017583">
    <property type="entry name" value="Tagatose/fructose_Pkinase"/>
</dbReference>
<dbReference type="GO" id="GO:0005524">
    <property type="term" value="F:ATP binding"/>
    <property type="evidence" value="ECO:0007669"/>
    <property type="project" value="UniProtKB-KW"/>
</dbReference>
<dbReference type="PROSITE" id="PS00584">
    <property type="entry name" value="PFKB_KINASES_2"/>
    <property type="match status" value="1"/>
</dbReference>
<dbReference type="STRING" id="228957.SAMN04488008_103287"/>
<dbReference type="InterPro" id="IPR011611">
    <property type="entry name" value="PfkB_dom"/>
</dbReference>
<comment type="similarity">
    <text evidence="1">Belongs to the carbohydrate kinase PfkB family.</text>
</comment>
<dbReference type="NCBIfam" id="TIGR03168">
    <property type="entry name" value="1-PFK"/>
    <property type="match status" value="1"/>
</dbReference>
<proteinExistence type="inferred from homology"/>
<keyword evidence="3" id="KW-0547">Nucleotide-binding</keyword>
<keyword evidence="2 6" id="KW-0808">Transferase</keyword>
<name>A0A1H7NWU1_9FLAO</name>
<dbReference type="Gene3D" id="3.40.1190.20">
    <property type="match status" value="1"/>
</dbReference>
<feature type="domain" description="Carbohydrate kinase PfkB" evidence="7">
    <location>
        <begin position="29"/>
        <end position="297"/>
    </location>
</feature>
<dbReference type="EMBL" id="FNZN01000003">
    <property type="protein sequence ID" value="SEL27485.1"/>
    <property type="molecule type" value="Genomic_DNA"/>
</dbReference>
<reference evidence="9" key="1">
    <citation type="submission" date="2016-10" db="EMBL/GenBank/DDBJ databases">
        <authorList>
            <person name="Varghese N."/>
            <person name="Submissions S."/>
        </authorList>
    </citation>
    <scope>NUCLEOTIDE SEQUENCE [LARGE SCALE GENOMIC DNA]</scope>
    <source>
        <strain evidence="9">DSM 16471</strain>
    </source>
</reference>
<sequence length="314" mass="34492">MNRIFTLTVNPVVDKNTTIPGLVPHKKIGCTEPVYYSGGGGINVSRAINNLGGKSIAIHFSGGRTGIHLQELLSNQEIEHYVIDLMGTTRENLSVFDTATDLYYRFGLPGPIVNENEWQKGLNLIERSLNKNDFLVASGKLTSGIPDEYYMMVGEIAKRKKAKFILDTKGEALKHAIKTDIFLFKPNLAELASLYGNKMLSNKMLEESAKDFMATHNCEIMAVSLGRRGALLVTADILEYIPAPIVHEKNTIGAGDSMLAGMLLKAQAGHTPKTMIQYGVASGAAATLKRGTQLCQKEDVEKIYHWLKLNVPVK</sequence>
<evidence type="ECO:0000256" key="5">
    <source>
        <dbReference type="ARBA" id="ARBA00022840"/>
    </source>
</evidence>
<evidence type="ECO:0000313" key="9">
    <source>
        <dbReference type="Proteomes" id="UP000198990"/>
    </source>
</evidence>
<dbReference type="PANTHER" id="PTHR46566:SF2">
    <property type="entry name" value="ATP-DEPENDENT 6-PHOSPHOFRUCTOKINASE ISOZYME 2"/>
    <property type="match status" value="1"/>
</dbReference>
<evidence type="ECO:0000256" key="1">
    <source>
        <dbReference type="ARBA" id="ARBA00010688"/>
    </source>
</evidence>
<dbReference type="InterPro" id="IPR029056">
    <property type="entry name" value="Ribokinase-like"/>
</dbReference>
<dbReference type="PANTHER" id="PTHR46566">
    <property type="entry name" value="1-PHOSPHOFRUCTOKINASE-RELATED"/>
    <property type="match status" value="1"/>
</dbReference>
<evidence type="ECO:0000256" key="2">
    <source>
        <dbReference type="ARBA" id="ARBA00022679"/>
    </source>
</evidence>
<dbReference type="RefSeq" id="WP_091622570.1">
    <property type="nucleotide sequence ID" value="NZ_FNZN01000003.1"/>
</dbReference>
<dbReference type="GO" id="GO:0005829">
    <property type="term" value="C:cytosol"/>
    <property type="evidence" value="ECO:0007669"/>
    <property type="project" value="TreeGrafter"/>
</dbReference>
<evidence type="ECO:0000313" key="8">
    <source>
        <dbReference type="EMBL" id="SEL27485.1"/>
    </source>
</evidence>
<dbReference type="AlphaFoldDB" id="A0A1H7NWU1"/>
<dbReference type="OrthoDB" id="9801219at2"/>
<keyword evidence="4 8" id="KW-0418">Kinase</keyword>
<dbReference type="SUPFAM" id="SSF53613">
    <property type="entry name" value="Ribokinase-like"/>
    <property type="match status" value="1"/>
</dbReference>
<evidence type="ECO:0000256" key="4">
    <source>
        <dbReference type="ARBA" id="ARBA00022777"/>
    </source>
</evidence>
<accession>A0A1H7NWU1</accession>
<dbReference type="InterPro" id="IPR002173">
    <property type="entry name" value="Carboh/pur_kinase_PfkB_CS"/>
</dbReference>
<dbReference type="Proteomes" id="UP000198990">
    <property type="component" value="Unassembled WGS sequence"/>
</dbReference>